<evidence type="ECO:0000313" key="1">
    <source>
        <dbReference type="EMBL" id="QPV64515.1"/>
    </source>
</evidence>
<keyword evidence="2" id="KW-1185">Reference proteome</keyword>
<dbReference type="EMBL" id="CP065856">
    <property type="protein sequence ID" value="QPV64515.1"/>
    <property type="molecule type" value="Genomic_DNA"/>
</dbReference>
<evidence type="ECO:0000313" key="2">
    <source>
        <dbReference type="Proteomes" id="UP000595001"/>
    </source>
</evidence>
<dbReference type="Proteomes" id="UP000595001">
    <property type="component" value="Chromosome"/>
</dbReference>
<dbReference type="GeneID" id="60588398"/>
<gene>
    <name evidence="1" type="ORF">I7X12_07855</name>
</gene>
<sequence length="81" mass="9502">MTLRDECWTIMLEQIVRTGKFKLGDLPLKDSERHTARRVARQMQEYDWLTRDSPSAAIWRAGPKAEMLLNLSEDKLELARN</sequence>
<proteinExistence type="predicted"/>
<dbReference type="AlphaFoldDB" id="A0A7T3KX22"/>
<dbReference type="KEGG" id="hlt:I7X12_07855"/>
<dbReference type="OrthoDB" id="350652at2157"/>
<name>A0A7T3KX22_9EURY</name>
<protein>
    <submittedName>
        <fullName evidence="1">Uncharacterized protein</fullName>
    </submittedName>
</protein>
<reference evidence="1 2" key="1">
    <citation type="submission" date="2020-12" db="EMBL/GenBank/DDBJ databases">
        <title>Halosimplex halophilum sp. nov. and Halosimplex salinum sp. nov., two new members of the genus Halosimplex.</title>
        <authorList>
            <person name="Cui H.L."/>
        </authorList>
    </citation>
    <scope>NUCLEOTIDE SEQUENCE [LARGE SCALE GENOMIC DNA]</scope>
    <source>
        <strain evidence="1 2">YGH94</strain>
    </source>
</reference>
<dbReference type="RefSeq" id="WP_198063284.1">
    <property type="nucleotide sequence ID" value="NZ_CP065856.1"/>
</dbReference>
<organism evidence="1 2">
    <name type="scientific">Halosimplex litoreum</name>
    <dbReference type="NCBI Taxonomy" id="1198301"/>
    <lineage>
        <taxon>Archaea</taxon>
        <taxon>Methanobacteriati</taxon>
        <taxon>Methanobacteriota</taxon>
        <taxon>Stenosarchaea group</taxon>
        <taxon>Halobacteria</taxon>
        <taxon>Halobacteriales</taxon>
        <taxon>Haloarculaceae</taxon>
        <taxon>Halosimplex</taxon>
    </lineage>
</organism>
<accession>A0A7T3KX22</accession>